<dbReference type="PROSITE" id="PS51371">
    <property type="entry name" value="CBS"/>
    <property type="match status" value="2"/>
</dbReference>
<comment type="caution">
    <text evidence="4">The sequence shown here is derived from an EMBL/GenBank/DDBJ whole genome shotgun (WGS) entry which is preliminary data.</text>
</comment>
<reference evidence="5" key="1">
    <citation type="submission" date="2018-03" db="EMBL/GenBank/DDBJ databases">
        <authorList>
            <person name="Sun L."/>
            <person name="Liu H."/>
            <person name="Chen W."/>
            <person name="Huang K."/>
            <person name="Liu W."/>
            <person name="Gao X."/>
        </authorList>
    </citation>
    <scope>NUCLEOTIDE SEQUENCE [LARGE SCALE GENOMIC DNA]</scope>
    <source>
        <strain evidence="5">SH9</strain>
    </source>
</reference>
<proteinExistence type="predicted"/>
<organism evidence="4 5">
    <name type="scientific">Alsobacter soli</name>
    <dbReference type="NCBI Taxonomy" id="2109933"/>
    <lineage>
        <taxon>Bacteria</taxon>
        <taxon>Pseudomonadati</taxon>
        <taxon>Pseudomonadota</taxon>
        <taxon>Alphaproteobacteria</taxon>
        <taxon>Hyphomicrobiales</taxon>
        <taxon>Alsobacteraceae</taxon>
        <taxon>Alsobacter</taxon>
    </lineage>
</organism>
<dbReference type="AlphaFoldDB" id="A0A2T1HRV9"/>
<evidence type="ECO:0000256" key="1">
    <source>
        <dbReference type="ARBA" id="ARBA00023122"/>
    </source>
</evidence>
<dbReference type="InterPro" id="IPR051257">
    <property type="entry name" value="Diverse_CBS-Domain"/>
</dbReference>
<dbReference type="Proteomes" id="UP000239772">
    <property type="component" value="Unassembled WGS sequence"/>
</dbReference>
<gene>
    <name evidence="4" type="ORF">SLNSH_14300</name>
</gene>
<dbReference type="OrthoDB" id="9807125at2"/>
<keyword evidence="1 2" id="KW-0129">CBS domain</keyword>
<dbReference type="CDD" id="cd04623">
    <property type="entry name" value="CBS_pair_bac_euk"/>
    <property type="match status" value="1"/>
</dbReference>
<evidence type="ECO:0000259" key="3">
    <source>
        <dbReference type="PROSITE" id="PS51371"/>
    </source>
</evidence>
<evidence type="ECO:0000313" key="5">
    <source>
        <dbReference type="Proteomes" id="UP000239772"/>
    </source>
</evidence>
<name>A0A2T1HRV9_9HYPH</name>
<dbReference type="InterPro" id="IPR046342">
    <property type="entry name" value="CBS_dom_sf"/>
</dbReference>
<evidence type="ECO:0000256" key="2">
    <source>
        <dbReference type="PROSITE-ProRule" id="PRU00703"/>
    </source>
</evidence>
<accession>A0A2T1HRV9</accession>
<keyword evidence="5" id="KW-1185">Reference proteome</keyword>
<dbReference type="RefSeq" id="WP_106337689.1">
    <property type="nucleotide sequence ID" value="NZ_PVZS01000014.1"/>
</dbReference>
<feature type="domain" description="CBS" evidence="3">
    <location>
        <begin position="76"/>
        <end position="132"/>
    </location>
</feature>
<protein>
    <submittedName>
        <fullName evidence="4">Inosine-5-monophosphate dehydrogenase</fullName>
    </submittedName>
</protein>
<dbReference type="SMART" id="SM00116">
    <property type="entry name" value="CBS"/>
    <property type="match status" value="2"/>
</dbReference>
<dbReference type="Pfam" id="PF00571">
    <property type="entry name" value="CBS"/>
    <property type="match status" value="2"/>
</dbReference>
<evidence type="ECO:0000313" key="4">
    <source>
        <dbReference type="EMBL" id="PSC04394.1"/>
    </source>
</evidence>
<dbReference type="InterPro" id="IPR000644">
    <property type="entry name" value="CBS_dom"/>
</dbReference>
<dbReference type="PANTHER" id="PTHR43080">
    <property type="entry name" value="CBS DOMAIN-CONTAINING PROTEIN CBSX3, MITOCHONDRIAL"/>
    <property type="match status" value="1"/>
</dbReference>
<sequence length="143" mass="15648">MTVSRILTTKGRDVVTIQPHRTLSEASRLLGERRIGAVVVTGADGDVLGILSERDIVRALGKRGAEALNDAVSAHMTAEVITCAPDMVIVDIMEEMTARRFRHMPVVENGRLAGIISIGDVVKFRLNEMQYETEALREYISAG</sequence>
<feature type="domain" description="CBS" evidence="3">
    <location>
        <begin position="7"/>
        <end position="66"/>
    </location>
</feature>
<dbReference type="InterPro" id="IPR044725">
    <property type="entry name" value="CBSX3_CBS_dom"/>
</dbReference>
<dbReference type="EMBL" id="PVZS01000014">
    <property type="protein sequence ID" value="PSC04394.1"/>
    <property type="molecule type" value="Genomic_DNA"/>
</dbReference>
<dbReference type="Gene3D" id="3.10.580.10">
    <property type="entry name" value="CBS-domain"/>
    <property type="match status" value="1"/>
</dbReference>
<dbReference type="PANTHER" id="PTHR43080:SF2">
    <property type="entry name" value="CBS DOMAIN-CONTAINING PROTEIN"/>
    <property type="match status" value="1"/>
</dbReference>
<dbReference type="SUPFAM" id="SSF54631">
    <property type="entry name" value="CBS-domain pair"/>
    <property type="match status" value="1"/>
</dbReference>